<evidence type="ECO:0000313" key="2">
    <source>
        <dbReference type="EMBL" id="ASJ08945.1"/>
    </source>
</evidence>
<dbReference type="Proteomes" id="UP000250125">
    <property type="component" value="Chromosome"/>
</dbReference>
<dbReference type="EMBL" id="CP015103">
    <property type="protein sequence ID" value="ASJ08945.1"/>
    <property type="molecule type" value="Genomic_DNA"/>
</dbReference>
<reference evidence="2 3" key="1">
    <citation type="submission" date="2016-04" db="EMBL/GenBank/DDBJ databases">
        <title>Complete genome sequence of Thermococcus siculi type strain RG-20.</title>
        <authorList>
            <person name="Oger P.M."/>
        </authorList>
    </citation>
    <scope>NUCLEOTIDE SEQUENCE [LARGE SCALE GENOMIC DNA]</scope>
    <source>
        <strain evidence="2 3">RG-20</strain>
    </source>
</reference>
<dbReference type="GeneID" id="33317929"/>
<keyword evidence="1" id="KW-0472">Membrane</keyword>
<name>A0A2Z2MMT9_9EURY</name>
<accession>A0A2Z2MMT9</accession>
<feature type="transmembrane region" description="Helical" evidence="1">
    <location>
        <begin position="70"/>
        <end position="88"/>
    </location>
</feature>
<keyword evidence="1" id="KW-0812">Transmembrane</keyword>
<dbReference type="OrthoDB" id="87571at2157"/>
<organism evidence="2 3">
    <name type="scientific">Thermococcus siculi</name>
    <dbReference type="NCBI Taxonomy" id="72803"/>
    <lineage>
        <taxon>Archaea</taxon>
        <taxon>Methanobacteriati</taxon>
        <taxon>Methanobacteriota</taxon>
        <taxon>Thermococci</taxon>
        <taxon>Thermococcales</taxon>
        <taxon>Thermococcaceae</taxon>
        <taxon>Thermococcus</taxon>
    </lineage>
</organism>
<feature type="transmembrane region" description="Helical" evidence="1">
    <location>
        <begin position="139"/>
        <end position="156"/>
    </location>
</feature>
<sequence>MKAWEKAIIFTARAIVFVDLISVLMYGTADQIAAAIGGLLALFGPTIVRKLYPHPHRKVWPWVSPFYNDGVYTLFAIFIAAHVTFLNVPFVHLDLYNKTWGHADVPSHYLGGLVTWVIFNEVVLESSRTYNLGWSRRKITAISLSALVFVGLFWEVFEVMMQPLMPWLYESMDNKIQDVVMEVLGFLTGILLVYAFKYPYSMTEPMENIPEFSGESSVDLLPQPKKARK</sequence>
<dbReference type="AlphaFoldDB" id="A0A2Z2MMT9"/>
<keyword evidence="1" id="KW-1133">Transmembrane helix</keyword>
<proteinExistence type="predicted"/>
<protein>
    <submittedName>
        <fullName evidence="2">Uncharacterized protein</fullName>
    </submittedName>
</protein>
<dbReference type="KEGG" id="tsl:A3L11_06785"/>
<keyword evidence="3" id="KW-1185">Reference proteome</keyword>
<evidence type="ECO:0000256" key="1">
    <source>
        <dbReference type="SAM" id="Phobius"/>
    </source>
</evidence>
<gene>
    <name evidence="2" type="ORF">A3L11_06785</name>
</gene>
<dbReference type="RefSeq" id="WP_088856181.1">
    <property type="nucleotide sequence ID" value="NZ_CP015103.1"/>
</dbReference>
<feature type="transmembrane region" description="Helical" evidence="1">
    <location>
        <begin position="176"/>
        <end position="196"/>
    </location>
</feature>
<evidence type="ECO:0000313" key="3">
    <source>
        <dbReference type="Proteomes" id="UP000250125"/>
    </source>
</evidence>